<proteinExistence type="predicted"/>
<dbReference type="InterPro" id="IPR058913">
    <property type="entry name" value="Integrase_dom_put"/>
</dbReference>
<dbReference type="Pfam" id="PF24764">
    <property type="entry name" value="rva_4"/>
    <property type="match status" value="1"/>
</dbReference>
<name>A0A4U5U8N7_COLLU</name>
<protein>
    <recommendedName>
        <fullName evidence="1">Integrase core domain-containing protein</fullName>
    </recommendedName>
</protein>
<dbReference type="PANTHER" id="PTHR46791">
    <property type="entry name" value="EXPRESSED PROTEIN"/>
    <property type="match status" value="1"/>
</dbReference>
<gene>
    <name evidence="2" type="ORF">D9C73_005943</name>
</gene>
<dbReference type="STRING" id="240159.A0A4U5U8N7"/>
<dbReference type="Proteomes" id="UP000298787">
    <property type="component" value="Chromosome 5"/>
</dbReference>
<sequence length="266" mass="29883">MKCGKCNRSMYLEKSSHVIDGLRWICKHHKSSALSVRKGSIFARSHTLAKWLEFILSTIVGDVETLGGVTANGSLGCWRLMVRPEDLFSGLSRIAQGRPLSAALYDISASVTCKNINCPYCTSLLEVYDSHDGVIAERRLKDAGLTSRINYTPIATVQAAISEELKGSGQLLGYRAMWQILKQNHSLVVRRDDVMRLMAELDPCGAENRSRRRFVRRSYHSMGPNKIWHVNGYDKLTRFGISISGCIDGFSRKMMWLYCGKTNNDP</sequence>
<evidence type="ECO:0000313" key="3">
    <source>
        <dbReference type="Proteomes" id="UP000298787"/>
    </source>
</evidence>
<dbReference type="AlphaFoldDB" id="A0A4U5U8N7"/>
<evidence type="ECO:0000313" key="2">
    <source>
        <dbReference type="EMBL" id="TKS70609.1"/>
    </source>
</evidence>
<reference evidence="2 3" key="1">
    <citation type="submission" date="2019-01" db="EMBL/GenBank/DDBJ databases">
        <title>Genome Assembly of Collichthys lucidus.</title>
        <authorList>
            <person name="Cai M."/>
            <person name="Xiao S."/>
        </authorList>
    </citation>
    <scope>NUCLEOTIDE SEQUENCE [LARGE SCALE GENOMIC DNA]</scope>
    <source>
        <strain evidence="2">JT15FE1705JMU</strain>
        <tissue evidence="2">Muscle</tissue>
    </source>
</reference>
<evidence type="ECO:0000259" key="1">
    <source>
        <dbReference type="Pfam" id="PF24764"/>
    </source>
</evidence>
<dbReference type="EMBL" id="CM014082">
    <property type="protein sequence ID" value="TKS70609.1"/>
    <property type="molecule type" value="Genomic_DNA"/>
</dbReference>
<dbReference type="PANTHER" id="PTHR46791:SF12">
    <property type="match status" value="1"/>
</dbReference>
<feature type="domain" description="Integrase core" evidence="1">
    <location>
        <begin position="219"/>
        <end position="264"/>
    </location>
</feature>
<accession>A0A4U5U8N7</accession>
<keyword evidence="3" id="KW-1185">Reference proteome</keyword>
<organism evidence="2 3">
    <name type="scientific">Collichthys lucidus</name>
    <name type="common">Big head croaker</name>
    <name type="synonym">Sciaena lucida</name>
    <dbReference type="NCBI Taxonomy" id="240159"/>
    <lineage>
        <taxon>Eukaryota</taxon>
        <taxon>Metazoa</taxon>
        <taxon>Chordata</taxon>
        <taxon>Craniata</taxon>
        <taxon>Vertebrata</taxon>
        <taxon>Euteleostomi</taxon>
        <taxon>Actinopterygii</taxon>
        <taxon>Neopterygii</taxon>
        <taxon>Teleostei</taxon>
        <taxon>Neoteleostei</taxon>
        <taxon>Acanthomorphata</taxon>
        <taxon>Eupercaria</taxon>
        <taxon>Sciaenidae</taxon>
        <taxon>Collichthys</taxon>
    </lineage>
</organism>